<evidence type="ECO:0000256" key="1">
    <source>
        <dbReference type="ARBA" id="ARBA00004123"/>
    </source>
</evidence>
<gene>
    <name evidence="10" type="ORF">NDN08_002202</name>
</gene>
<accession>A0AAV8UXH0</accession>
<dbReference type="InterPro" id="IPR018856">
    <property type="entry name" value="Stn1_N"/>
</dbReference>
<comment type="subcellular location">
    <subcellularLocation>
        <location evidence="2">Chromosome</location>
        <location evidence="2">Telomere</location>
    </subcellularLocation>
    <subcellularLocation>
        <location evidence="1">Nucleus</location>
    </subcellularLocation>
</comment>
<keyword evidence="6" id="KW-0238">DNA-binding</keyword>
<evidence type="ECO:0000256" key="7">
    <source>
        <dbReference type="ARBA" id="ARBA00023242"/>
    </source>
</evidence>
<dbReference type="Proteomes" id="UP001157974">
    <property type="component" value="Unassembled WGS sequence"/>
</dbReference>
<protein>
    <recommendedName>
        <fullName evidence="3">CST complex subunit STN1</fullName>
    </recommendedName>
    <alternativeName>
        <fullName evidence="8">Suppressor of cdc thirteen homolog</fullName>
    </alternativeName>
</protein>
<dbReference type="GO" id="GO:0003677">
    <property type="term" value="F:DNA binding"/>
    <property type="evidence" value="ECO:0007669"/>
    <property type="project" value="UniProtKB-KW"/>
</dbReference>
<dbReference type="Gene3D" id="2.40.50.140">
    <property type="entry name" value="Nucleic acid-binding proteins"/>
    <property type="match status" value="1"/>
</dbReference>
<dbReference type="InterPro" id="IPR012340">
    <property type="entry name" value="NA-bd_OB-fold"/>
</dbReference>
<organism evidence="10 11">
    <name type="scientific">Rhodosorus marinus</name>
    <dbReference type="NCBI Taxonomy" id="101924"/>
    <lineage>
        <taxon>Eukaryota</taxon>
        <taxon>Rhodophyta</taxon>
        <taxon>Stylonematophyceae</taxon>
        <taxon>Stylonematales</taxon>
        <taxon>Stylonemataceae</taxon>
        <taxon>Rhodosorus</taxon>
    </lineage>
</organism>
<evidence type="ECO:0000313" key="11">
    <source>
        <dbReference type="Proteomes" id="UP001157974"/>
    </source>
</evidence>
<dbReference type="PANTHER" id="PTHR13989">
    <property type="entry name" value="REPLICATION PROTEIN A-RELATED"/>
    <property type="match status" value="1"/>
</dbReference>
<evidence type="ECO:0000256" key="5">
    <source>
        <dbReference type="ARBA" id="ARBA00022895"/>
    </source>
</evidence>
<evidence type="ECO:0000256" key="2">
    <source>
        <dbReference type="ARBA" id="ARBA00004574"/>
    </source>
</evidence>
<evidence type="ECO:0000256" key="4">
    <source>
        <dbReference type="ARBA" id="ARBA00022454"/>
    </source>
</evidence>
<dbReference type="AlphaFoldDB" id="A0AAV8UXH0"/>
<evidence type="ECO:0000259" key="9">
    <source>
        <dbReference type="Pfam" id="PF10451"/>
    </source>
</evidence>
<evidence type="ECO:0000256" key="6">
    <source>
        <dbReference type="ARBA" id="ARBA00023125"/>
    </source>
</evidence>
<dbReference type="EMBL" id="JAMWBK010000004">
    <property type="protein sequence ID" value="KAJ8905697.1"/>
    <property type="molecule type" value="Genomic_DNA"/>
</dbReference>
<comment type="caution">
    <text evidence="10">The sequence shown here is derived from an EMBL/GenBank/DDBJ whole genome shotgun (WGS) entry which is preliminary data.</text>
</comment>
<sequence>MDNQGGDSLLWGLDDLFYCHVKLLAEDVHSLLMPCEVQSVALLPPENRPVQFVKCTGRVVSIFRLGKRFIIRIDDTTGVIECDVWEQDESKVIGRQRLVLGCLVVIFGRVRWYKSQLHIRLTSLEVCNDPNAEVLWWIETRELRNSVYSSPADLLQHGHGADKRSGESQQAEVISSLDKTALQLLKYIRRMARTDPKGANWNQIIGDKELAFGCGRFTAGSSEFVLRMQAALALLRMEGLVFCMDQEPLVNENFSAIFDSDLHSAIVRVIRQNSPTINEKDEGENGQTKDENRIDADRSLEFRTALEYSRNLVDEEGNANQYGDTSQSLIIEKLREMFKGSKLNMGRVQNALEYLLEAGVIYEVRRGSYRLVDKR</sequence>
<keyword evidence="5" id="KW-0779">Telomere</keyword>
<dbReference type="GO" id="GO:0000781">
    <property type="term" value="C:chromosome, telomeric region"/>
    <property type="evidence" value="ECO:0007669"/>
    <property type="project" value="UniProtKB-SubCell"/>
</dbReference>
<keyword evidence="7" id="KW-0539">Nucleus</keyword>
<name>A0AAV8UXH0_9RHOD</name>
<keyword evidence="11" id="KW-1185">Reference proteome</keyword>
<proteinExistence type="predicted"/>
<keyword evidence="4" id="KW-0158">Chromosome</keyword>
<evidence type="ECO:0000256" key="8">
    <source>
        <dbReference type="ARBA" id="ARBA00030039"/>
    </source>
</evidence>
<feature type="domain" description="CST complex subunit Stn1 N-terminal" evidence="9">
    <location>
        <begin position="47"/>
        <end position="145"/>
    </location>
</feature>
<dbReference type="Pfam" id="PF10451">
    <property type="entry name" value="Stn1"/>
    <property type="match status" value="1"/>
</dbReference>
<reference evidence="10 11" key="1">
    <citation type="journal article" date="2023" name="Nat. Commun.">
        <title>Origin of minicircular mitochondrial genomes in red algae.</title>
        <authorList>
            <person name="Lee Y."/>
            <person name="Cho C.H."/>
            <person name="Lee Y.M."/>
            <person name="Park S.I."/>
            <person name="Yang J.H."/>
            <person name="West J.A."/>
            <person name="Bhattacharya D."/>
            <person name="Yoon H.S."/>
        </authorList>
    </citation>
    <scope>NUCLEOTIDE SEQUENCE [LARGE SCALE GENOMIC DNA]</scope>
    <source>
        <strain evidence="10 11">CCMP1338</strain>
        <tissue evidence="10">Whole cell</tissue>
    </source>
</reference>
<dbReference type="InterPro" id="IPR040260">
    <property type="entry name" value="RFA2-like"/>
</dbReference>
<evidence type="ECO:0000256" key="3">
    <source>
        <dbReference type="ARBA" id="ARBA00017411"/>
    </source>
</evidence>
<dbReference type="SUPFAM" id="SSF50249">
    <property type="entry name" value="Nucleic acid-binding proteins"/>
    <property type="match status" value="1"/>
</dbReference>
<evidence type="ECO:0000313" key="10">
    <source>
        <dbReference type="EMBL" id="KAJ8905697.1"/>
    </source>
</evidence>
<dbReference type="PANTHER" id="PTHR13989:SF33">
    <property type="entry name" value="CST COMPLEX SUBUNIT STN1"/>
    <property type="match status" value="1"/>
</dbReference>
<dbReference type="GO" id="GO:0005634">
    <property type="term" value="C:nucleus"/>
    <property type="evidence" value="ECO:0007669"/>
    <property type="project" value="UniProtKB-SubCell"/>
</dbReference>